<gene>
    <name evidence="1" type="ORF">CWI26_04125</name>
</gene>
<dbReference type="RefSeq" id="WP_100881267.1">
    <property type="nucleotide sequence ID" value="NZ_CP025043.1"/>
</dbReference>
<dbReference type="AlphaFoldDB" id="A0A2I5KN18"/>
<organism evidence="1 2">
    <name type="scientific">Streptococcus suis</name>
    <dbReference type="NCBI Taxonomy" id="1307"/>
    <lineage>
        <taxon>Bacteria</taxon>
        <taxon>Bacillati</taxon>
        <taxon>Bacillota</taxon>
        <taxon>Bacilli</taxon>
        <taxon>Lactobacillales</taxon>
        <taxon>Streptococcaceae</taxon>
        <taxon>Streptococcus</taxon>
    </lineage>
</organism>
<dbReference type="EMBL" id="CP025043">
    <property type="protein sequence ID" value="AUA18736.1"/>
    <property type="molecule type" value="Genomic_DNA"/>
</dbReference>
<accession>A0A2I5KN18</accession>
<sequence length="114" mass="13687">MTSIERIREYYREHPNASSKEVSEVLKIKENTVKASISKDVKNRRAVRLDNGGIDYTDFFEEDEWLKAFREYQKEILEEQIEVLREANRREIDSNQIRLNAREIRMLLNDLARL</sequence>
<evidence type="ECO:0008006" key="3">
    <source>
        <dbReference type="Google" id="ProtNLM"/>
    </source>
</evidence>
<name>A0A2I5KN18_STRSU</name>
<evidence type="ECO:0000313" key="1">
    <source>
        <dbReference type="EMBL" id="AUA18736.1"/>
    </source>
</evidence>
<protein>
    <recommendedName>
        <fullName evidence="3">Phage protein</fullName>
    </recommendedName>
</protein>
<evidence type="ECO:0000313" key="2">
    <source>
        <dbReference type="Proteomes" id="UP000231863"/>
    </source>
</evidence>
<reference evidence="1 2" key="1">
    <citation type="submission" date="2017-11" db="EMBL/GenBank/DDBJ databases">
        <title>Genome analysis of Streptococcus suis serotype chz stain ah681.</title>
        <authorList>
            <person name="Pan Z."/>
            <person name="Zhang Y."/>
            <person name="Ma J."/>
            <person name="Lu P."/>
            <person name="Zhu Y."/>
            <person name="Zhong X."/>
            <person name="Dong W."/>
            <person name="Lu C."/>
            <person name="Yao H."/>
        </authorList>
    </citation>
    <scope>NUCLEOTIDE SEQUENCE [LARGE SCALE GENOMIC DNA]</scope>
    <source>
        <strain evidence="1 2">AH681</strain>
    </source>
</reference>
<dbReference type="Proteomes" id="UP000231863">
    <property type="component" value="Chromosome"/>
</dbReference>
<proteinExistence type="predicted"/>